<reference evidence="3 5" key="3">
    <citation type="submission" date="2017-05" db="EMBL/GenBank/DDBJ databases">
        <authorList>
            <person name="Song R."/>
            <person name="Chenine A.L."/>
            <person name="Ruprecht R.M."/>
        </authorList>
    </citation>
    <scope>NUCLEOTIDE SEQUENCE [LARGE SCALE GENOMIC DNA]</scope>
    <source>
        <strain evidence="3 5">KA00229</strain>
    </source>
</reference>
<dbReference type="PROSITE" id="PS51257">
    <property type="entry name" value="PROKAR_LIPOPROTEIN"/>
    <property type="match status" value="1"/>
</dbReference>
<sequence length="87" mass="9764">MKKLYHVMPYILISGCAMCIFFIALFVCCVSLEAAFPTLLSYISLFSSYAIEAQRTIIVTISIVIALYVSGSFMNRALYKFGTLWGK</sequence>
<evidence type="ECO:0000313" key="2">
    <source>
        <dbReference type="EMBL" id="KXB92663.1"/>
    </source>
</evidence>
<keyword evidence="1" id="KW-1133">Transmembrane helix</keyword>
<evidence type="ECO:0000313" key="5">
    <source>
        <dbReference type="Proteomes" id="UP000242958"/>
    </source>
</evidence>
<dbReference type="AlphaFoldDB" id="A0A134CKC5"/>
<dbReference type="EMBL" id="NFMF01000002">
    <property type="protein sequence ID" value="PNH22239.1"/>
    <property type="molecule type" value="Genomic_DNA"/>
</dbReference>
<evidence type="ECO:0008006" key="6">
    <source>
        <dbReference type="Google" id="ProtNLM"/>
    </source>
</evidence>
<keyword evidence="4" id="KW-1185">Reference proteome</keyword>
<evidence type="ECO:0000256" key="1">
    <source>
        <dbReference type="SAM" id="Phobius"/>
    </source>
</evidence>
<reference evidence="2" key="2">
    <citation type="submission" date="2016-01" db="EMBL/GenBank/DDBJ databases">
        <authorList>
            <person name="Oliw E.H."/>
        </authorList>
    </citation>
    <scope>NUCLEOTIDE SEQUENCE [LARGE SCALE GENOMIC DNA]</scope>
    <source>
        <strain evidence="2">KA00182</strain>
    </source>
</reference>
<name>A0A134CKC5_9FIRM</name>
<reference evidence="4" key="1">
    <citation type="submission" date="2016-01" db="EMBL/GenBank/DDBJ databases">
        <authorList>
            <person name="Mitreva M."/>
            <person name="Pepin K.H."/>
            <person name="Mihindukulasuriya K.A."/>
            <person name="Fulton R."/>
            <person name="Fronick C."/>
            <person name="O'Laughlin M."/>
            <person name="Miner T."/>
            <person name="Herter B."/>
            <person name="Rosa B.A."/>
            <person name="Cordes M."/>
            <person name="Tomlinson C."/>
            <person name="Wollam A."/>
            <person name="Palsikar V.B."/>
            <person name="Mardis E.R."/>
            <person name="Wilson R.K."/>
        </authorList>
    </citation>
    <scope>NUCLEOTIDE SEQUENCE [LARGE SCALE GENOMIC DNA]</scope>
    <source>
        <strain evidence="4">KA00182</strain>
    </source>
</reference>
<keyword evidence="1" id="KW-0812">Transmembrane</keyword>
<comment type="caution">
    <text evidence="2">The sequence shown here is derived from an EMBL/GenBank/DDBJ whole genome shotgun (WGS) entry which is preliminary data.</text>
</comment>
<feature type="transmembrane region" description="Helical" evidence="1">
    <location>
        <begin position="12"/>
        <end position="36"/>
    </location>
</feature>
<dbReference type="Proteomes" id="UP000242958">
    <property type="component" value="Unassembled WGS sequence"/>
</dbReference>
<dbReference type="EMBL" id="LSDT01000008">
    <property type="protein sequence ID" value="KXB92663.1"/>
    <property type="molecule type" value="Genomic_DNA"/>
</dbReference>
<accession>A0A134CKC5</accession>
<evidence type="ECO:0000313" key="3">
    <source>
        <dbReference type="EMBL" id="PNH22239.1"/>
    </source>
</evidence>
<proteinExistence type="predicted"/>
<keyword evidence="1" id="KW-0472">Membrane</keyword>
<feature type="transmembrane region" description="Helical" evidence="1">
    <location>
        <begin position="56"/>
        <end position="79"/>
    </location>
</feature>
<dbReference type="Proteomes" id="UP000070160">
    <property type="component" value="Unassembled WGS sequence"/>
</dbReference>
<dbReference type="RefSeq" id="WP_062485119.1">
    <property type="nucleotide sequence ID" value="NZ_KQ960929.1"/>
</dbReference>
<gene>
    <name evidence="3" type="ORF">CAL30_01200</name>
    <name evidence="2" type="ORF">HMPREF3182_00325</name>
</gene>
<accession>A0A2J8BBU5</accession>
<evidence type="ECO:0000313" key="4">
    <source>
        <dbReference type="Proteomes" id="UP000070160"/>
    </source>
</evidence>
<protein>
    <recommendedName>
        <fullName evidence="6">Lipoprotein</fullName>
    </recommendedName>
</protein>
<organism evidence="2 4">
    <name type="scientific">Megasphaera hutchinsoni</name>
    <dbReference type="NCBI Taxonomy" id="1588748"/>
    <lineage>
        <taxon>Bacteria</taxon>
        <taxon>Bacillati</taxon>
        <taxon>Bacillota</taxon>
        <taxon>Negativicutes</taxon>
        <taxon>Veillonellales</taxon>
        <taxon>Veillonellaceae</taxon>
        <taxon>Megasphaera</taxon>
    </lineage>
</organism>